<proteinExistence type="predicted"/>
<keyword evidence="2" id="KW-1185">Reference proteome</keyword>
<dbReference type="AlphaFoldDB" id="A0A9K3LU21"/>
<reference evidence="1" key="1">
    <citation type="journal article" date="2021" name="Sci. Rep.">
        <title>Diploid genomic architecture of Nitzschia inconspicua, an elite biomass production diatom.</title>
        <authorList>
            <person name="Oliver A."/>
            <person name="Podell S."/>
            <person name="Pinowska A."/>
            <person name="Traller J.C."/>
            <person name="Smith S.R."/>
            <person name="McClure R."/>
            <person name="Beliaev A."/>
            <person name="Bohutskyi P."/>
            <person name="Hill E.A."/>
            <person name="Rabines A."/>
            <person name="Zheng H."/>
            <person name="Allen L.Z."/>
            <person name="Kuo A."/>
            <person name="Grigoriev I.V."/>
            <person name="Allen A.E."/>
            <person name="Hazlebeck D."/>
            <person name="Allen E.E."/>
        </authorList>
    </citation>
    <scope>NUCLEOTIDE SEQUENCE</scope>
    <source>
        <strain evidence="1">Hildebrandi</strain>
    </source>
</reference>
<gene>
    <name evidence="1" type="ORF">IV203_029301</name>
</gene>
<evidence type="ECO:0000313" key="2">
    <source>
        <dbReference type="Proteomes" id="UP000693970"/>
    </source>
</evidence>
<organism evidence="1 2">
    <name type="scientific">Nitzschia inconspicua</name>
    <dbReference type="NCBI Taxonomy" id="303405"/>
    <lineage>
        <taxon>Eukaryota</taxon>
        <taxon>Sar</taxon>
        <taxon>Stramenopiles</taxon>
        <taxon>Ochrophyta</taxon>
        <taxon>Bacillariophyta</taxon>
        <taxon>Bacillariophyceae</taxon>
        <taxon>Bacillariophycidae</taxon>
        <taxon>Bacillariales</taxon>
        <taxon>Bacillariaceae</taxon>
        <taxon>Nitzschia</taxon>
    </lineage>
</organism>
<comment type="caution">
    <text evidence="1">The sequence shown here is derived from an EMBL/GenBank/DDBJ whole genome shotgun (WGS) entry which is preliminary data.</text>
</comment>
<accession>A0A9K3LU21</accession>
<protein>
    <submittedName>
        <fullName evidence="1">Uncharacterized protein</fullName>
    </submittedName>
</protein>
<dbReference type="Proteomes" id="UP000693970">
    <property type="component" value="Unassembled WGS sequence"/>
</dbReference>
<evidence type="ECO:0000313" key="1">
    <source>
        <dbReference type="EMBL" id="KAG7366631.1"/>
    </source>
</evidence>
<name>A0A9K3LU21_9STRA</name>
<reference evidence="1" key="2">
    <citation type="submission" date="2021-04" db="EMBL/GenBank/DDBJ databases">
        <authorList>
            <person name="Podell S."/>
        </authorList>
    </citation>
    <scope>NUCLEOTIDE SEQUENCE</scope>
    <source>
        <strain evidence="1">Hildebrandi</strain>
    </source>
</reference>
<dbReference type="EMBL" id="JAGRRH010000007">
    <property type="protein sequence ID" value="KAG7366631.1"/>
    <property type="molecule type" value="Genomic_DNA"/>
</dbReference>
<dbReference type="OrthoDB" id="52623at2759"/>
<sequence>MFSSTQEKDSWKVDYLVTSEPAAIPYLQTVNDDEWDDTTLASTPSMKRGRATTIVRNCGEPSDIIISVEHRISMSKRAFRKFWRILRSVFLRLTRQYDGSSGISNSSTEQPSLGVMGVIV</sequence>